<dbReference type="Gene3D" id="1.20.1530.20">
    <property type="match status" value="1"/>
</dbReference>
<feature type="transmembrane region" description="Helical" evidence="5">
    <location>
        <begin position="217"/>
        <end position="242"/>
    </location>
</feature>
<keyword evidence="2 5" id="KW-0812">Transmembrane</keyword>
<evidence type="ECO:0000313" key="7">
    <source>
        <dbReference type="Proteomes" id="UP000244911"/>
    </source>
</evidence>
<evidence type="ECO:0000256" key="1">
    <source>
        <dbReference type="ARBA" id="ARBA00004141"/>
    </source>
</evidence>
<keyword evidence="3 5" id="KW-1133">Transmembrane helix</keyword>
<feature type="transmembrane region" description="Helical" evidence="5">
    <location>
        <begin position="263"/>
        <end position="286"/>
    </location>
</feature>
<protein>
    <submittedName>
        <fullName evidence="6">Pantothenates transporter PanS</fullName>
    </submittedName>
</protein>
<feature type="transmembrane region" description="Helical" evidence="5">
    <location>
        <begin position="58"/>
        <end position="76"/>
    </location>
</feature>
<evidence type="ECO:0000313" key="6">
    <source>
        <dbReference type="EMBL" id="SPF78943.1"/>
    </source>
</evidence>
<keyword evidence="4 5" id="KW-0472">Membrane</keyword>
<organism evidence="6 7">
    <name type="scientific">Aliiroseovarius pelagivivens</name>
    <dbReference type="NCBI Taxonomy" id="1639690"/>
    <lineage>
        <taxon>Bacteria</taxon>
        <taxon>Pseudomonadati</taxon>
        <taxon>Pseudomonadota</taxon>
        <taxon>Alphaproteobacteria</taxon>
        <taxon>Rhodobacterales</taxon>
        <taxon>Paracoccaceae</taxon>
        <taxon>Aliiroseovarius</taxon>
    </lineage>
</organism>
<dbReference type="InterPro" id="IPR038770">
    <property type="entry name" value="Na+/solute_symporter_sf"/>
</dbReference>
<feature type="transmembrane region" description="Helical" evidence="5">
    <location>
        <begin position="153"/>
        <end position="175"/>
    </location>
</feature>
<feature type="transmembrane region" description="Helical" evidence="5">
    <location>
        <begin position="187"/>
        <end position="211"/>
    </location>
</feature>
<dbReference type="AlphaFoldDB" id="A0A2R8ASA0"/>
<comment type="subcellular location">
    <subcellularLocation>
        <location evidence="1">Membrane</location>
        <topology evidence="1">Multi-pass membrane protein</topology>
    </subcellularLocation>
</comment>
<dbReference type="GO" id="GO:0016020">
    <property type="term" value="C:membrane"/>
    <property type="evidence" value="ECO:0007669"/>
    <property type="project" value="UniProtKB-SubCell"/>
</dbReference>
<proteinExistence type="predicted"/>
<dbReference type="Proteomes" id="UP000244911">
    <property type="component" value="Unassembled WGS sequence"/>
</dbReference>
<dbReference type="OrthoDB" id="9806785at2"/>
<evidence type="ECO:0000256" key="5">
    <source>
        <dbReference type="SAM" id="Phobius"/>
    </source>
</evidence>
<dbReference type="PANTHER" id="PTHR10361:SF28">
    <property type="entry name" value="P3 PROTEIN-RELATED"/>
    <property type="match status" value="1"/>
</dbReference>
<evidence type="ECO:0000256" key="3">
    <source>
        <dbReference type="ARBA" id="ARBA00022989"/>
    </source>
</evidence>
<dbReference type="EMBL" id="OMOI01000002">
    <property type="protein sequence ID" value="SPF78943.1"/>
    <property type="molecule type" value="Genomic_DNA"/>
</dbReference>
<feature type="transmembrane region" description="Helical" evidence="5">
    <location>
        <begin position="82"/>
        <end position="102"/>
    </location>
</feature>
<reference evidence="7" key="1">
    <citation type="submission" date="2018-03" db="EMBL/GenBank/DDBJ databases">
        <authorList>
            <person name="Rodrigo-Torres L."/>
            <person name="Arahal R. D."/>
            <person name="Lucena T."/>
        </authorList>
    </citation>
    <scope>NUCLEOTIDE SEQUENCE [LARGE SCALE GENOMIC DNA]</scope>
    <source>
        <strain evidence="7">CECT 8811</strain>
    </source>
</reference>
<evidence type="ECO:0000256" key="4">
    <source>
        <dbReference type="ARBA" id="ARBA00023136"/>
    </source>
</evidence>
<dbReference type="Pfam" id="PF01758">
    <property type="entry name" value="SBF"/>
    <property type="match status" value="1"/>
</dbReference>
<name>A0A2R8ASA0_9RHOB</name>
<gene>
    <name evidence="6" type="primary">panS</name>
    <name evidence="6" type="ORF">ALP8811_02877</name>
</gene>
<dbReference type="RefSeq" id="WP_108857919.1">
    <property type="nucleotide sequence ID" value="NZ_OMOI01000002.1"/>
</dbReference>
<sequence>MSTPAQAGIDEVMLNFSPTSLQILNAVLAVVMFSIAIDLKPSDFKKLIRAPKPLLTGLASQFIVLPALTFCLVLATTPRPSIALGLMLVAACPGGNISNFITHRAGGNAALSVSMTAFATIFAIILTPFNIAFWGSLYEPTREILRQTSIDPVSVAITVGVMLVLPLCLGVLLNAKRPDITRRLRTPLQYLSMGIFVAFVVLALAANWSLFLEYAEAVAVLVIAHNALALGAGFGIATLAGLSAFDRRAIMIETGIQNSGLGLILIFGFFSGLGGMAVVAAFWGIWHAVSGLALSGYLSRSAPLRASYP</sequence>
<evidence type="ECO:0000256" key="2">
    <source>
        <dbReference type="ARBA" id="ARBA00022692"/>
    </source>
</evidence>
<feature type="transmembrane region" description="Helical" evidence="5">
    <location>
        <begin position="20"/>
        <end position="37"/>
    </location>
</feature>
<feature type="transmembrane region" description="Helical" evidence="5">
    <location>
        <begin position="109"/>
        <end position="133"/>
    </location>
</feature>
<dbReference type="PANTHER" id="PTHR10361">
    <property type="entry name" value="SODIUM-BILE ACID COTRANSPORTER"/>
    <property type="match status" value="1"/>
</dbReference>
<keyword evidence="7" id="KW-1185">Reference proteome</keyword>
<dbReference type="InterPro" id="IPR004710">
    <property type="entry name" value="Bilac:Na_transpt"/>
</dbReference>
<dbReference type="InterPro" id="IPR002657">
    <property type="entry name" value="BilAc:Na_symport/Acr3"/>
</dbReference>
<accession>A0A2R8ASA0</accession>